<dbReference type="InterPro" id="IPR011989">
    <property type="entry name" value="ARM-like"/>
</dbReference>
<evidence type="ECO:0000313" key="2">
    <source>
        <dbReference type="Proteomes" id="UP000185221"/>
    </source>
</evidence>
<dbReference type="RefSeq" id="WP_074225506.1">
    <property type="nucleotide sequence ID" value="NZ_FSRC01000002.1"/>
</dbReference>
<dbReference type="STRING" id="226505.SAMN05444394_2698"/>
<proteinExistence type="predicted"/>
<reference evidence="2" key="1">
    <citation type="submission" date="2016-11" db="EMBL/GenBank/DDBJ databases">
        <authorList>
            <person name="Varghese N."/>
            <person name="Submissions S."/>
        </authorList>
    </citation>
    <scope>NUCLEOTIDE SEQUENCE [LARGE SCALE GENOMIC DNA]</scope>
    <source>
        <strain evidence="2">DSM 15292</strain>
    </source>
</reference>
<keyword evidence="2" id="KW-1185">Reference proteome</keyword>
<dbReference type="AlphaFoldDB" id="A0A1N6FSZ9"/>
<dbReference type="SUPFAM" id="SSF48371">
    <property type="entry name" value="ARM repeat"/>
    <property type="match status" value="1"/>
</dbReference>
<organism evidence="1 2">
    <name type="scientific">Algoriphagus halophilus</name>
    <dbReference type="NCBI Taxonomy" id="226505"/>
    <lineage>
        <taxon>Bacteria</taxon>
        <taxon>Pseudomonadati</taxon>
        <taxon>Bacteroidota</taxon>
        <taxon>Cytophagia</taxon>
        <taxon>Cytophagales</taxon>
        <taxon>Cyclobacteriaceae</taxon>
        <taxon>Algoriphagus</taxon>
    </lineage>
</organism>
<dbReference type="Proteomes" id="UP000185221">
    <property type="component" value="Unassembled WGS sequence"/>
</dbReference>
<evidence type="ECO:0000313" key="1">
    <source>
        <dbReference type="EMBL" id="SIN98337.1"/>
    </source>
</evidence>
<dbReference type="EMBL" id="FSRC01000002">
    <property type="protein sequence ID" value="SIN98337.1"/>
    <property type="molecule type" value="Genomic_DNA"/>
</dbReference>
<dbReference type="InterPro" id="IPR016024">
    <property type="entry name" value="ARM-type_fold"/>
</dbReference>
<accession>A0A1N6FSZ9</accession>
<dbReference type="Gene3D" id="1.25.10.10">
    <property type="entry name" value="Leucine-rich Repeat Variant"/>
    <property type="match status" value="1"/>
</dbReference>
<gene>
    <name evidence="1" type="ORF">SAMN05444394_2698</name>
</gene>
<dbReference type="OrthoDB" id="823934at2"/>
<protein>
    <recommendedName>
        <fullName evidence="3">HEAT repeat-containing protein</fullName>
    </recommendedName>
</protein>
<sequence>MAQSRKKAASKGFDPEELLDFLRQDELDYPAGAKKFGKDALPLLSDLIEGSDENLSMKAAYLVGYIDDDSVGDILKNAAEKGSSTIRIAAAFGAQKRPPEVAEAILAKSLEDNNPSVVKFAMRSVSSMKLGKNLKSKIDHISKHFLDEDIKKSAKDLMKKIK</sequence>
<name>A0A1N6FSZ9_9BACT</name>
<evidence type="ECO:0008006" key="3">
    <source>
        <dbReference type="Google" id="ProtNLM"/>
    </source>
</evidence>